<evidence type="ECO:0000313" key="1">
    <source>
        <dbReference type="EMBL" id="MDP9869178.1"/>
    </source>
</evidence>
<comment type="caution">
    <text evidence="1">The sequence shown here is derived from an EMBL/GenBank/DDBJ whole genome shotgun (WGS) entry which is preliminary data.</text>
</comment>
<sequence>MRRLARAHARAHDLKQADTVLDQLVDTFRDKHLPPPVLATIAGQAETTRTELHDQA</sequence>
<gene>
    <name evidence="1" type="ORF">J2S55_008444</name>
</gene>
<evidence type="ECO:0000313" key="2">
    <source>
        <dbReference type="Proteomes" id="UP001230426"/>
    </source>
</evidence>
<organism evidence="1 2">
    <name type="scientific">Streptosporangium brasiliense</name>
    <dbReference type="NCBI Taxonomy" id="47480"/>
    <lineage>
        <taxon>Bacteria</taxon>
        <taxon>Bacillati</taxon>
        <taxon>Actinomycetota</taxon>
        <taxon>Actinomycetes</taxon>
        <taxon>Streptosporangiales</taxon>
        <taxon>Streptosporangiaceae</taxon>
        <taxon>Streptosporangium</taxon>
    </lineage>
</organism>
<protein>
    <recommendedName>
        <fullName evidence="3">ANTAR domain-containing protein</fullName>
    </recommendedName>
</protein>
<proteinExistence type="predicted"/>
<name>A0ABT9RIQ7_9ACTN</name>
<accession>A0ABT9RIQ7</accession>
<reference evidence="1 2" key="1">
    <citation type="submission" date="2023-07" db="EMBL/GenBank/DDBJ databases">
        <title>Sequencing the genomes of 1000 actinobacteria strains.</title>
        <authorList>
            <person name="Klenk H.-P."/>
        </authorList>
    </citation>
    <scope>NUCLEOTIDE SEQUENCE [LARGE SCALE GENOMIC DNA]</scope>
    <source>
        <strain evidence="1 2">DSM 44109</strain>
    </source>
</reference>
<dbReference type="RefSeq" id="WP_306872779.1">
    <property type="nucleotide sequence ID" value="NZ_JAUSRB010000002.1"/>
</dbReference>
<dbReference type="EMBL" id="JAUSRB010000002">
    <property type="protein sequence ID" value="MDP9869178.1"/>
    <property type="molecule type" value="Genomic_DNA"/>
</dbReference>
<dbReference type="Proteomes" id="UP001230426">
    <property type="component" value="Unassembled WGS sequence"/>
</dbReference>
<evidence type="ECO:0008006" key="3">
    <source>
        <dbReference type="Google" id="ProtNLM"/>
    </source>
</evidence>
<keyword evidence="2" id="KW-1185">Reference proteome</keyword>